<protein>
    <submittedName>
        <fullName evidence="1">Uncharacterized protein</fullName>
    </submittedName>
</protein>
<dbReference type="STRING" id="46914.JP75_17150"/>
<comment type="caution">
    <text evidence="1">The sequence shown here is derived from an EMBL/GenBank/DDBJ whole genome shotgun (WGS) entry which is preliminary data.</text>
</comment>
<proteinExistence type="predicted"/>
<dbReference type="Proteomes" id="UP000028981">
    <property type="component" value="Unassembled WGS sequence"/>
</dbReference>
<evidence type="ECO:0000313" key="2">
    <source>
        <dbReference type="Proteomes" id="UP000028981"/>
    </source>
</evidence>
<dbReference type="AlphaFoldDB" id="A0A087M089"/>
<dbReference type="EMBL" id="JQGC01000015">
    <property type="protein sequence ID" value="KFL30292.1"/>
    <property type="molecule type" value="Genomic_DNA"/>
</dbReference>
<sequence length="268" mass="29776">METQGVDSSGLPPIRRAEQLSGYSANQLRRMIAGITFLDELAGADSASAEWLGIPKFSHAEMLAKLWRRDREATLRLLRSRPVLRYESLSRLFETMASEAASPMSAGKRAQKSFEEKCRAVLLAESSRFTPFGAGSYRLLQPRVHHPYCRPALLLRAETGGRRLLWAGLDFVHKPIWDDAVLRQIMLIGVEARFLDLHFVFFPEGDVAGRAHRAIGELGFGNVRVAVLSGSAMDFAPNPANGGYAKSLRFQWIPPRLHATVAEYAVGQ</sequence>
<evidence type="ECO:0000313" key="1">
    <source>
        <dbReference type="EMBL" id="KFL30292.1"/>
    </source>
</evidence>
<accession>A0A087M089</accession>
<organism evidence="1 2">
    <name type="scientific">Devosia riboflavina</name>
    <dbReference type="NCBI Taxonomy" id="46914"/>
    <lineage>
        <taxon>Bacteria</taxon>
        <taxon>Pseudomonadati</taxon>
        <taxon>Pseudomonadota</taxon>
        <taxon>Alphaproteobacteria</taxon>
        <taxon>Hyphomicrobiales</taxon>
        <taxon>Devosiaceae</taxon>
        <taxon>Devosia</taxon>
    </lineage>
</organism>
<reference evidence="1 2" key="1">
    <citation type="submission" date="2014-08" db="EMBL/GenBank/DDBJ databases">
        <authorList>
            <person name="Hassan Y.I."/>
            <person name="Lepp D."/>
            <person name="Zhou T."/>
        </authorList>
    </citation>
    <scope>NUCLEOTIDE SEQUENCE [LARGE SCALE GENOMIC DNA]</scope>
    <source>
        <strain evidence="1 2">IFO13584</strain>
    </source>
</reference>
<keyword evidence="2" id="KW-1185">Reference proteome</keyword>
<gene>
    <name evidence="1" type="ORF">JP75_17150</name>
</gene>
<name>A0A087M089_9HYPH</name>